<feature type="transmembrane region" description="Helical" evidence="2">
    <location>
        <begin position="751"/>
        <end position="771"/>
    </location>
</feature>
<sequence length="843" mass="92960">MSKKEDIIDVEKPVDIALLEDKLERSSPALEITLSPARLAFHVAVLCLFVGAFTGVALWGITLPETVYDKVGSSTNADKKTDTYNFRSGLVMAFVEVVMGWWLDKIQPAYIVFLHNLLWSSKEVSAPSKVVGRVRSVVLFVVPIVVVLTLGNSIRGFQASNSTVGYNSTMILDDFQKSQSTIEKLQAAALKNESKLDIRRPSDTILKNAVRQETTPFSFISSPTCTQQNSSVTYAGESLAPINVDDLASIAVVYGFYSNEWNTEVNFMNKTPDADYSVTYAEAQGSADWPEAFDIVDVVNLFLHGTVMMERAIANSERRQHNCSESDGRTDLDTFPNDSSTSTGAWTYAEDGTRICQGPATSLFKLMEAGLNKSFPSTFALDETTLSMEKLSLTDQMSIQALTIDVVLNASVVYGQTFEDAACYFYEACGSSSNGSATTNASFVPDYVWSYYSTSFCGNTSCLFFDTSNTFNLQKEVGVIPVVDNCTGINYDANYGGWYPVECEKLPNQAVVYGIGSYIAGDTFAYGGIDGEYEVFGESVDMYVGPYVVNPRRHIQFSFALLSWKTDPVHQDFDAQCDVSGEDGGDCNGMWYQLPQTKRYLFAGTDVLPVDDIMAGDFHSPTPLVQLNAPSVLIQGTPTELEYLNLDNFASTQWNASLNEMLTRDACSSLMESYLAQLEDNKYSLERPLEVMYSSVFFFFMQNAAVTDLSSSSSSSSTTKSSTSSDLLANVQLKGDRQLRRIAMSIPANSFWISFVGCMALVAVTFVILIFPTQRAEYFEPGTTTAERYVALKTSADYPDLVYKKMLVPAKTTGADPPTMDAFRVESMTLVHRTGERTQHIEL</sequence>
<evidence type="ECO:0000256" key="1">
    <source>
        <dbReference type="SAM" id="MobiDB-lite"/>
    </source>
</evidence>
<feature type="transmembrane region" description="Helical" evidence="2">
    <location>
        <begin position="39"/>
        <end position="63"/>
    </location>
</feature>
<dbReference type="AlphaFoldDB" id="G4ZX55"/>
<keyword evidence="4" id="KW-1185">Reference proteome</keyword>
<keyword evidence="2" id="KW-0812">Transmembrane</keyword>
<dbReference type="EMBL" id="JH159157">
    <property type="protein sequence ID" value="EGZ11772.1"/>
    <property type="molecule type" value="Genomic_DNA"/>
</dbReference>
<proteinExistence type="predicted"/>
<dbReference type="GeneID" id="20647173"/>
<protein>
    <submittedName>
        <fullName evidence="3">Uncharacterized protein</fullName>
    </submittedName>
</protein>
<feature type="compositionally biased region" description="Basic and acidic residues" evidence="1">
    <location>
        <begin position="318"/>
        <end position="332"/>
    </location>
</feature>
<keyword evidence="2" id="KW-1133">Transmembrane helix</keyword>
<dbReference type="RefSeq" id="XP_009532105.1">
    <property type="nucleotide sequence ID" value="XM_009533810.1"/>
</dbReference>
<reference evidence="3 4" key="1">
    <citation type="journal article" date="2006" name="Science">
        <title>Phytophthora genome sequences uncover evolutionary origins and mechanisms of pathogenesis.</title>
        <authorList>
            <person name="Tyler B.M."/>
            <person name="Tripathy S."/>
            <person name="Zhang X."/>
            <person name="Dehal P."/>
            <person name="Jiang R.H."/>
            <person name="Aerts A."/>
            <person name="Arredondo F.D."/>
            <person name="Baxter L."/>
            <person name="Bensasson D."/>
            <person name="Beynon J.L."/>
            <person name="Chapman J."/>
            <person name="Damasceno C.M."/>
            <person name="Dorrance A.E."/>
            <person name="Dou D."/>
            <person name="Dickerman A.W."/>
            <person name="Dubchak I.L."/>
            <person name="Garbelotto M."/>
            <person name="Gijzen M."/>
            <person name="Gordon S.G."/>
            <person name="Govers F."/>
            <person name="Grunwald N.J."/>
            <person name="Huang W."/>
            <person name="Ivors K.L."/>
            <person name="Jones R.W."/>
            <person name="Kamoun S."/>
            <person name="Krampis K."/>
            <person name="Lamour K.H."/>
            <person name="Lee M.K."/>
            <person name="McDonald W.H."/>
            <person name="Medina M."/>
            <person name="Meijer H.J."/>
            <person name="Nordberg E.K."/>
            <person name="Maclean D.J."/>
            <person name="Ospina-Giraldo M.D."/>
            <person name="Morris P.F."/>
            <person name="Phuntumart V."/>
            <person name="Putnam N.H."/>
            <person name="Rash S."/>
            <person name="Rose J.K."/>
            <person name="Sakihama Y."/>
            <person name="Salamov A.A."/>
            <person name="Savidor A."/>
            <person name="Scheuring C.F."/>
            <person name="Smith B.M."/>
            <person name="Sobral B.W."/>
            <person name="Terry A."/>
            <person name="Torto-Alalibo T.A."/>
            <person name="Win J."/>
            <person name="Xu Z."/>
            <person name="Zhang H."/>
            <person name="Grigoriev I.V."/>
            <person name="Rokhsar D.S."/>
            <person name="Boore J.L."/>
        </authorList>
    </citation>
    <scope>NUCLEOTIDE SEQUENCE [LARGE SCALE GENOMIC DNA]</scope>
    <source>
        <strain evidence="3 4">P6497</strain>
    </source>
</reference>
<keyword evidence="2" id="KW-0472">Membrane</keyword>
<feature type="region of interest" description="Disordered" evidence="1">
    <location>
        <begin position="318"/>
        <end position="338"/>
    </location>
</feature>
<dbReference type="KEGG" id="psoj:PHYSODRAFT_336272"/>
<dbReference type="OMA" id="ERPLEVM"/>
<evidence type="ECO:0000256" key="2">
    <source>
        <dbReference type="SAM" id="Phobius"/>
    </source>
</evidence>
<dbReference type="InParanoid" id="G4ZX55"/>
<feature type="transmembrane region" description="Helical" evidence="2">
    <location>
        <begin position="84"/>
        <end position="103"/>
    </location>
</feature>
<organism evidence="3 4">
    <name type="scientific">Phytophthora sojae (strain P6497)</name>
    <name type="common">Soybean stem and root rot agent</name>
    <name type="synonym">Phytophthora megasperma f. sp. glycines</name>
    <dbReference type="NCBI Taxonomy" id="1094619"/>
    <lineage>
        <taxon>Eukaryota</taxon>
        <taxon>Sar</taxon>
        <taxon>Stramenopiles</taxon>
        <taxon>Oomycota</taxon>
        <taxon>Peronosporomycetes</taxon>
        <taxon>Peronosporales</taxon>
        <taxon>Peronosporaceae</taxon>
        <taxon>Phytophthora</taxon>
    </lineage>
</organism>
<accession>G4ZX55</accession>
<evidence type="ECO:0000313" key="4">
    <source>
        <dbReference type="Proteomes" id="UP000002640"/>
    </source>
</evidence>
<gene>
    <name evidence="3" type="ORF">PHYSODRAFT_336272</name>
</gene>
<dbReference type="Proteomes" id="UP000002640">
    <property type="component" value="Unassembled WGS sequence"/>
</dbReference>
<name>G4ZX55_PHYSP</name>
<evidence type="ECO:0000313" key="3">
    <source>
        <dbReference type="EMBL" id="EGZ11772.1"/>
    </source>
</evidence>